<evidence type="ECO:0000256" key="7">
    <source>
        <dbReference type="ARBA" id="ARBA00023136"/>
    </source>
</evidence>
<dbReference type="GO" id="GO:0005886">
    <property type="term" value="C:plasma membrane"/>
    <property type="evidence" value="ECO:0007669"/>
    <property type="project" value="UniProtKB-SubCell"/>
</dbReference>
<evidence type="ECO:0000256" key="8">
    <source>
        <dbReference type="ARBA" id="ARBA00023315"/>
    </source>
</evidence>
<evidence type="ECO:0000256" key="2">
    <source>
        <dbReference type="ARBA" id="ARBA00010065"/>
    </source>
</evidence>
<evidence type="ECO:0000256" key="5">
    <source>
        <dbReference type="ARBA" id="ARBA00022692"/>
    </source>
</evidence>
<dbReference type="GO" id="GO:0016410">
    <property type="term" value="F:N-acyltransferase activity"/>
    <property type="evidence" value="ECO:0007669"/>
    <property type="project" value="UniProtKB-UniRule"/>
</dbReference>
<reference evidence="12" key="1">
    <citation type="submission" date="2015-06" db="EMBL/GenBank/DDBJ databases">
        <authorList>
            <person name="Lim Y.L."/>
            <person name="Ee R."/>
            <person name="Yong D."/>
            <person name="How K.Y."/>
            <person name="Yin W.F."/>
            <person name="Chan K.G."/>
        </authorList>
    </citation>
    <scope>NUCLEOTIDE SEQUENCE [LARGE SCALE GENOMIC DNA]</scope>
    <source>
        <strain evidence="12">DSM 25325</strain>
    </source>
</reference>
<dbReference type="InterPro" id="IPR045378">
    <property type="entry name" value="LNT_N"/>
</dbReference>
<dbReference type="EMBL" id="CP011568">
    <property type="protein sequence ID" value="AKJ70574.1"/>
    <property type="molecule type" value="Genomic_DNA"/>
</dbReference>
<evidence type="ECO:0000256" key="9">
    <source>
        <dbReference type="HAMAP-Rule" id="MF_01148"/>
    </source>
</evidence>
<proteinExistence type="inferred from homology"/>
<keyword evidence="11" id="KW-0449">Lipoprotein</keyword>
<feature type="transmembrane region" description="Helical" evidence="9">
    <location>
        <begin position="122"/>
        <end position="147"/>
    </location>
</feature>
<feature type="transmembrane region" description="Helical" evidence="9">
    <location>
        <begin position="196"/>
        <end position="215"/>
    </location>
</feature>
<comment type="similarity">
    <text evidence="2 9">Belongs to the CN hydrolase family. Apolipoprotein N-acyltransferase subfamily.</text>
</comment>
<evidence type="ECO:0000259" key="10">
    <source>
        <dbReference type="PROSITE" id="PS50263"/>
    </source>
</evidence>
<dbReference type="PROSITE" id="PS50263">
    <property type="entry name" value="CN_HYDROLASE"/>
    <property type="match status" value="1"/>
</dbReference>
<dbReference type="STRING" id="445709.ABW99_13490"/>
<comment type="catalytic activity">
    <reaction evidence="9">
        <text>N-terminal S-1,2-diacyl-sn-glyceryl-L-cysteinyl-[lipoprotein] + a glycerophospholipid = N-acyl-S-1,2-diacyl-sn-glyceryl-L-cysteinyl-[lipoprotein] + a 2-acyl-sn-glycero-3-phospholipid + H(+)</text>
        <dbReference type="Rhea" id="RHEA:48228"/>
        <dbReference type="Rhea" id="RHEA-COMP:14681"/>
        <dbReference type="Rhea" id="RHEA-COMP:14684"/>
        <dbReference type="ChEBI" id="CHEBI:15378"/>
        <dbReference type="ChEBI" id="CHEBI:136912"/>
        <dbReference type="ChEBI" id="CHEBI:140656"/>
        <dbReference type="ChEBI" id="CHEBI:140657"/>
        <dbReference type="ChEBI" id="CHEBI:140660"/>
        <dbReference type="EC" id="2.3.1.269"/>
    </reaction>
</comment>
<feature type="domain" description="CN hydrolase" evidence="10">
    <location>
        <begin position="228"/>
        <end position="473"/>
    </location>
</feature>
<dbReference type="InterPro" id="IPR036526">
    <property type="entry name" value="C-N_Hydrolase_sf"/>
</dbReference>
<dbReference type="InterPro" id="IPR004563">
    <property type="entry name" value="Apolipo_AcylTrfase"/>
</dbReference>
<dbReference type="Pfam" id="PF20154">
    <property type="entry name" value="LNT_N"/>
    <property type="match status" value="1"/>
</dbReference>
<keyword evidence="4 9" id="KW-0808">Transferase</keyword>
<organism evidence="11 12">
    <name type="scientific">Pandoraea thiooxydans</name>
    <dbReference type="NCBI Taxonomy" id="445709"/>
    <lineage>
        <taxon>Bacteria</taxon>
        <taxon>Pseudomonadati</taxon>
        <taxon>Pseudomonadota</taxon>
        <taxon>Betaproteobacteria</taxon>
        <taxon>Burkholderiales</taxon>
        <taxon>Burkholderiaceae</taxon>
        <taxon>Pandoraea</taxon>
    </lineage>
</organism>
<dbReference type="GO" id="GO:0042158">
    <property type="term" value="P:lipoprotein biosynthetic process"/>
    <property type="evidence" value="ECO:0007669"/>
    <property type="project" value="UniProtKB-UniRule"/>
</dbReference>
<dbReference type="Gene3D" id="3.60.110.10">
    <property type="entry name" value="Carbon-nitrogen hydrolase"/>
    <property type="match status" value="1"/>
</dbReference>
<dbReference type="PANTHER" id="PTHR38686:SF1">
    <property type="entry name" value="APOLIPOPROTEIN N-ACYLTRANSFERASE"/>
    <property type="match status" value="1"/>
</dbReference>
<accession>A0A0G3EX12</accession>
<evidence type="ECO:0000313" key="11">
    <source>
        <dbReference type="EMBL" id="AKJ70574.1"/>
    </source>
</evidence>
<comment type="function">
    <text evidence="9">Catalyzes the phospholipid dependent N-acylation of the N-terminal cysteine of apolipoprotein, the last step in lipoprotein maturation.</text>
</comment>
<dbReference type="PATRIC" id="fig|445709.3.peg.2863"/>
<dbReference type="EC" id="2.3.1.269" evidence="9"/>
<evidence type="ECO:0000256" key="6">
    <source>
        <dbReference type="ARBA" id="ARBA00022989"/>
    </source>
</evidence>
<dbReference type="Pfam" id="PF00795">
    <property type="entry name" value="CN_hydrolase"/>
    <property type="match status" value="1"/>
</dbReference>
<evidence type="ECO:0000256" key="3">
    <source>
        <dbReference type="ARBA" id="ARBA00022475"/>
    </source>
</evidence>
<feature type="transmembrane region" description="Helical" evidence="9">
    <location>
        <begin position="54"/>
        <end position="75"/>
    </location>
</feature>
<keyword evidence="6 9" id="KW-1133">Transmembrane helix</keyword>
<keyword evidence="5 9" id="KW-0812">Transmembrane</keyword>
<gene>
    <name evidence="9" type="primary">lnt</name>
    <name evidence="11" type="ORF">ABW99_13490</name>
</gene>
<feature type="transmembrane region" description="Helical" evidence="9">
    <location>
        <begin position="483"/>
        <end position="503"/>
    </location>
</feature>
<dbReference type="SUPFAM" id="SSF56317">
    <property type="entry name" value="Carbon-nitrogen hydrolase"/>
    <property type="match status" value="1"/>
</dbReference>
<name>A0A0G3EX12_9BURK</name>
<evidence type="ECO:0000313" key="12">
    <source>
        <dbReference type="Proteomes" id="UP000036700"/>
    </source>
</evidence>
<keyword evidence="7 9" id="KW-0472">Membrane</keyword>
<protein>
    <recommendedName>
        <fullName evidence="9">Apolipoprotein N-acyltransferase</fullName>
        <shortName evidence="9">ALP N-acyltransferase</shortName>
        <ecNumber evidence="9">2.3.1.269</ecNumber>
    </recommendedName>
</protein>
<feature type="transmembrane region" description="Helical" evidence="9">
    <location>
        <begin position="7"/>
        <end position="24"/>
    </location>
</feature>
<dbReference type="HAMAP" id="MF_01148">
    <property type="entry name" value="Lnt"/>
    <property type="match status" value="1"/>
</dbReference>
<dbReference type="InterPro" id="IPR003010">
    <property type="entry name" value="C-N_Hydrolase"/>
</dbReference>
<keyword evidence="12" id="KW-1185">Reference proteome</keyword>
<keyword evidence="8 9" id="KW-0012">Acyltransferase</keyword>
<evidence type="ECO:0000256" key="4">
    <source>
        <dbReference type="ARBA" id="ARBA00022679"/>
    </source>
</evidence>
<feature type="transmembrane region" description="Helical" evidence="9">
    <location>
        <begin position="87"/>
        <end position="110"/>
    </location>
</feature>
<sequence>MPHTRQGWSYATIGAVCGALHMLAFAPRDWWWLEIAALAGLYALVERSASVRQAIVSGWAFGLGWFLAGIWWLYVSMHTYGAMPAPIAGLAVVLFAIYLALFPALAAGLSRSLAPRPGVRRILCFAAAWLLSEWLRGTLFTGFPWLASGYAHTDGPLAGYAPVVGMYGVSAAAACSAALLATLCRGGMPLVRRLPPLLALLFVTGLGFGLSHIAWTHPSHRPISVRLLQGDVPQEMKFERSGVERAMRLYRDMIVAKPADLIVTPETAFPVLLQQIPDDVATPIRAFADATGSHILLGAVGDTLTPQGPTDFTNSLFGLTPGNRTLYRYDKHHLVPFGEFVPFGFRWFVDLMKIPLGDFHRGDAIQPSFAVGPNRIAGDICYEDLFGEEIARTLRHQAEPADLLVNASNLAWFGDTIALDQHLQIARMRSLETGRPMLMATNTGATAIIDANGRIQAALPRETPGVLEGSVQPYAGLTPYIRFGNWPALILAAAVLGAAAAIAKRNKTR</sequence>
<dbReference type="PANTHER" id="PTHR38686">
    <property type="entry name" value="APOLIPOPROTEIN N-ACYLTRANSFERASE"/>
    <property type="match status" value="1"/>
</dbReference>
<dbReference type="Proteomes" id="UP000036700">
    <property type="component" value="Chromosome"/>
</dbReference>
<comment type="pathway">
    <text evidence="9">Protein modification; lipoprotein biosynthesis (N-acyl transfer).</text>
</comment>
<dbReference type="CDD" id="cd07571">
    <property type="entry name" value="ALP_N-acyl_transferase"/>
    <property type="match status" value="1"/>
</dbReference>
<dbReference type="UniPathway" id="UPA00666"/>
<feature type="transmembrane region" description="Helical" evidence="9">
    <location>
        <begin position="159"/>
        <end position="184"/>
    </location>
</feature>
<comment type="subcellular location">
    <subcellularLocation>
        <location evidence="1 9">Cell membrane</location>
        <topology evidence="1 9">Multi-pass membrane protein</topology>
    </subcellularLocation>
</comment>
<keyword evidence="3 9" id="KW-1003">Cell membrane</keyword>
<dbReference type="AlphaFoldDB" id="A0A0G3EX12"/>
<dbReference type="NCBIfam" id="TIGR00546">
    <property type="entry name" value="lnt"/>
    <property type="match status" value="1"/>
</dbReference>
<evidence type="ECO:0000256" key="1">
    <source>
        <dbReference type="ARBA" id="ARBA00004651"/>
    </source>
</evidence>
<dbReference type="KEGG" id="ptx:ABW99_13490"/>
<feature type="transmembrane region" description="Helical" evidence="9">
    <location>
        <begin position="30"/>
        <end position="45"/>
    </location>
</feature>